<keyword evidence="2 3" id="KW-0040">ANK repeat</keyword>
<dbReference type="InterPro" id="IPR002110">
    <property type="entry name" value="Ankyrin_rpt"/>
</dbReference>
<accession>A0AAD4QZM3</accession>
<evidence type="ECO:0000256" key="1">
    <source>
        <dbReference type="ARBA" id="ARBA00022737"/>
    </source>
</evidence>
<evidence type="ECO:0000256" key="3">
    <source>
        <dbReference type="PROSITE-ProRule" id="PRU00023"/>
    </source>
</evidence>
<dbReference type="PANTHER" id="PTHR24171">
    <property type="entry name" value="ANKYRIN REPEAT DOMAIN-CONTAINING PROTEIN 39-RELATED"/>
    <property type="match status" value="1"/>
</dbReference>
<dbReference type="PROSITE" id="PS50088">
    <property type="entry name" value="ANK_REPEAT"/>
    <property type="match status" value="3"/>
</dbReference>
<feature type="repeat" description="ANK" evidence="3">
    <location>
        <begin position="171"/>
        <end position="204"/>
    </location>
</feature>
<organism evidence="4 5">
    <name type="scientific">Ditylenchus destructor</name>
    <dbReference type="NCBI Taxonomy" id="166010"/>
    <lineage>
        <taxon>Eukaryota</taxon>
        <taxon>Metazoa</taxon>
        <taxon>Ecdysozoa</taxon>
        <taxon>Nematoda</taxon>
        <taxon>Chromadorea</taxon>
        <taxon>Rhabditida</taxon>
        <taxon>Tylenchina</taxon>
        <taxon>Tylenchomorpha</taxon>
        <taxon>Sphaerularioidea</taxon>
        <taxon>Anguinidae</taxon>
        <taxon>Anguininae</taxon>
        <taxon>Ditylenchus</taxon>
    </lineage>
</organism>
<reference evidence="4" key="1">
    <citation type="submission" date="2022-01" db="EMBL/GenBank/DDBJ databases">
        <title>Genome Sequence Resource for Two Populations of Ditylenchus destructor, the Migratory Endoparasitic Phytonematode.</title>
        <authorList>
            <person name="Zhang H."/>
            <person name="Lin R."/>
            <person name="Xie B."/>
        </authorList>
    </citation>
    <scope>NUCLEOTIDE SEQUENCE</scope>
    <source>
        <strain evidence="4">BazhouSP</strain>
    </source>
</reference>
<feature type="repeat" description="ANK" evidence="3">
    <location>
        <begin position="101"/>
        <end position="133"/>
    </location>
</feature>
<sequence length="310" mass="33596">MATDLVLAARNQDWEKMLELSKKGASVDAEVSDGYNFGGYTRNALKYAVHDADAKVVDELIKAGIENKVDQRIKKGDKGDKNKLMEEEAKKWLNTQDNSGTGLLPISYAVFRGDADIFNVLVKHGADPKKNNRLLCNTARRCRYEGANVKEIARILIEKHGFDVHTCHDTFGDTPLHEAAVYGCDQDFMQVLTSKGAKVNAYNKSAQSPLHKAAGMGSAVAVTALIELGAELEKADNSSPIGFTPLQLAEGKQFEYVAQLLRDAIKEKKSGKQVAGAPKSTTTAGAQATVPGAEKTTSIAARKLALFDWP</sequence>
<dbReference type="Pfam" id="PF12796">
    <property type="entry name" value="Ank_2"/>
    <property type="match status" value="1"/>
</dbReference>
<dbReference type="EMBL" id="JAKKPZ010000155">
    <property type="protein sequence ID" value="KAI1700131.1"/>
    <property type="molecule type" value="Genomic_DNA"/>
</dbReference>
<gene>
    <name evidence="4" type="ORF">DdX_16890</name>
</gene>
<evidence type="ECO:0000313" key="4">
    <source>
        <dbReference type="EMBL" id="KAI1700131.1"/>
    </source>
</evidence>
<dbReference type="AlphaFoldDB" id="A0AAD4QZM3"/>
<name>A0AAD4QZM3_9BILA</name>
<evidence type="ECO:0000256" key="2">
    <source>
        <dbReference type="ARBA" id="ARBA00023043"/>
    </source>
</evidence>
<dbReference type="SMART" id="SM00248">
    <property type="entry name" value="ANK"/>
    <property type="match status" value="5"/>
</dbReference>
<keyword evidence="5" id="KW-1185">Reference proteome</keyword>
<dbReference type="Proteomes" id="UP001201812">
    <property type="component" value="Unassembled WGS sequence"/>
</dbReference>
<dbReference type="PANTHER" id="PTHR24171:SF9">
    <property type="entry name" value="ANKYRIN REPEAT DOMAIN-CONTAINING PROTEIN 39"/>
    <property type="match status" value="1"/>
</dbReference>
<keyword evidence="1" id="KW-0677">Repeat</keyword>
<feature type="repeat" description="ANK" evidence="3">
    <location>
        <begin position="205"/>
        <end position="237"/>
    </location>
</feature>
<protein>
    <submittedName>
        <fullName evidence="4">Ankyrin repeats (3 copies) domain-containing protein</fullName>
    </submittedName>
</protein>
<dbReference type="SUPFAM" id="SSF48403">
    <property type="entry name" value="Ankyrin repeat"/>
    <property type="match status" value="1"/>
</dbReference>
<evidence type="ECO:0000313" key="5">
    <source>
        <dbReference type="Proteomes" id="UP001201812"/>
    </source>
</evidence>
<dbReference type="PROSITE" id="PS50297">
    <property type="entry name" value="ANK_REP_REGION"/>
    <property type="match status" value="3"/>
</dbReference>
<dbReference type="Gene3D" id="1.25.40.20">
    <property type="entry name" value="Ankyrin repeat-containing domain"/>
    <property type="match status" value="2"/>
</dbReference>
<dbReference type="InterPro" id="IPR036770">
    <property type="entry name" value="Ankyrin_rpt-contain_sf"/>
</dbReference>
<comment type="caution">
    <text evidence="4">The sequence shown here is derived from an EMBL/GenBank/DDBJ whole genome shotgun (WGS) entry which is preliminary data.</text>
</comment>
<proteinExistence type="predicted"/>